<protein>
    <recommendedName>
        <fullName evidence="8">EamA domain-containing protein</fullName>
    </recommendedName>
</protein>
<comment type="subcellular location">
    <subcellularLocation>
        <location evidence="1">Cell membrane</location>
        <topology evidence="1">Multi-pass membrane protein</topology>
    </subcellularLocation>
</comment>
<feature type="transmembrane region" description="Helical" evidence="7">
    <location>
        <begin position="256"/>
        <end position="274"/>
    </location>
</feature>
<organism evidence="9 10">
    <name type="scientific">Staphylococcus caprae</name>
    <dbReference type="NCBI Taxonomy" id="29380"/>
    <lineage>
        <taxon>Bacteria</taxon>
        <taxon>Bacillati</taxon>
        <taxon>Bacillota</taxon>
        <taxon>Bacilli</taxon>
        <taxon>Bacillales</taxon>
        <taxon>Staphylococcaceae</taxon>
        <taxon>Staphylococcus</taxon>
    </lineage>
</organism>
<feature type="domain" description="EamA" evidence="8">
    <location>
        <begin position="164"/>
        <end position="297"/>
    </location>
</feature>
<keyword evidence="5 7" id="KW-1133">Transmembrane helix</keyword>
<evidence type="ECO:0000256" key="3">
    <source>
        <dbReference type="ARBA" id="ARBA00022475"/>
    </source>
</evidence>
<dbReference type="Proteomes" id="UP000274772">
    <property type="component" value="Chromosome"/>
</dbReference>
<evidence type="ECO:0000256" key="6">
    <source>
        <dbReference type="ARBA" id="ARBA00023136"/>
    </source>
</evidence>
<feature type="transmembrane region" description="Helical" evidence="7">
    <location>
        <begin position="165"/>
        <end position="182"/>
    </location>
</feature>
<feature type="transmembrane region" description="Helical" evidence="7">
    <location>
        <begin position="44"/>
        <end position="63"/>
    </location>
</feature>
<evidence type="ECO:0000313" key="9">
    <source>
        <dbReference type="EMBL" id="BBD91560.1"/>
    </source>
</evidence>
<evidence type="ECO:0000259" key="8">
    <source>
        <dbReference type="Pfam" id="PF00892"/>
    </source>
</evidence>
<feature type="transmembrane region" description="Helical" evidence="7">
    <location>
        <begin position="102"/>
        <end position="124"/>
    </location>
</feature>
<evidence type="ECO:0000256" key="7">
    <source>
        <dbReference type="SAM" id="Phobius"/>
    </source>
</evidence>
<feature type="transmembrane region" description="Helical" evidence="7">
    <location>
        <begin position="189"/>
        <end position="208"/>
    </location>
</feature>
<dbReference type="PANTHER" id="PTHR32322:SF18">
    <property type="entry name" value="S-ADENOSYLMETHIONINE_S-ADENOSYLHOMOCYSTEINE TRANSPORTER"/>
    <property type="match status" value="1"/>
</dbReference>
<dbReference type="RefSeq" id="WP_037541668.1">
    <property type="nucleotide sequence ID" value="NZ_JBMAPB010000001.1"/>
</dbReference>
<dbReference type="InterPro" id="IPR037185">
    <property type="entry name" value="EmrE-like"/>
</dbReference>
<feature type="transmembrane region" description="Helical" evidence="7">
    <location>
        <begin position="136"/>
        <end position="153"/>
    </location>
</feature>
<dbReference type="EMBL" id="AP018586">
    <property type="protein sequence ID" value="BBD91560.1"/>
    <property type="molecule type" value="Genomic_DNA"/>
</dbReference>
<feature type="transmembrane region" description="Helical" evidence="7">
    <location>
        <begin position="280"/>
        <end position="298"/>
    </location>
</feature>
<accession>A0ABM7FSA8</accession>
<gene>
    <name evidence="9" type="ORF">JMUB590_0450</name>
</gene>
<keyword evidence="4 7" id="KW-0812">Transmembrane</keyword>
<feature type="transmembrane region" description="Helical" evidence="7">
    <location>
        <begin position="75"/>
        <end position="96"/>
    </location>
</feature>
<dbReference type="InterPro" id="IPR050638">
    <property type="entry name" value="AA-Vitamin_Transporters"/>
</dbReference>
<dbReference type="InterPro" id="IPR000620">
    <property type="entry name" value="EamA_dom"/>
</dbReference>
<evidence type="ECO:0000256" key="4">
    <source>
        <dbReference type="ARBA" id="ARBA00022692"/>
    </source>
</evidence>
<feature type="domain" description="EamA" evidence="8">
    <location>
        <begin position="10"/>
        <end position="150"/>
    </location>
</feature>
<feature type="transmembrane region" description="Helical" evidence="7">
    <location>
        <begin position="220"/>
        <end position="244"/>
    </location>
</feature>
<proteinExistence type="inferred from homology"/>
<dbReference type="SUPFAM" id="SSF103481">
    <property type="entry name" value="Multidrug resistance efflux transporter EmrE"/>
    <property type="match status" value="2"/>
</dbReference>
<name>A0ABM7FSA8_9STAP</name>
<feature type="transmembrane region" description="Helical" evidence="7">
    <location>
        <begin position="12"/>
        <end position="32"/>
    </location>
</feature>
<keyword evidence="10" id="KW-1185">Reference proteome</keyword>
<comment type="similarity">
    <text evidence="2">Belongs to the EamA transporter family.</text>
</comment>
<dbReference type="Pfam" id="PF00892">
    <property type="entry name" value="EamA"/>
    <property type="match status" value="2"/>
</dbReference>
<sequence length="305" mass="34089">MLSHTESRIKGIFFAVIGASLWGLGGTVSDYLFKYEGIQIDWYVTARLIISGLFLLMIFKIMNPKQSVFIIFKHLSHIVTLLIYSLFGMLIVQYAYMSSINTGNAAVATLLQYIAPVYIILWFVFRGKERLKIFDVLAMILTLVGTFLLLTNGSVSKLVVAPSSLFWGILAGLALAFYTIYANQLLNKYASILVVGWAMIISGLVMNLRHPIWHAHFSQWHSSTITFLIFGIIGGTALAFYLFIDSLKYLSAKETTLFGTIEPVVAVLASSLWLNITFKPLQILGMLLIMLLILILSLKKQPEGT</sequence>
<evidence type="ECO:0000256" key="2">
    <source>
        <dbReference type="ARBA" id="ARBA00007362"/>
    </source>
</evidence>
<evidence type="ECO:0000256" key="5">
    <source>
        <dbReference type="ARBA" id="ARBA00022989"/>
    </source>
</evidence>
<evidence type="ECO:0000313" key="10">
    <source>
        <dbReference type="Proteomes" id="UP000274772"/>
    </source>
</evidence>
<reference evidence="9 10" key="1">
    <citation type="submission" date="2018-05" db="EMBL/GenBank/DDBJ databases">
        <title>Complete genome sequencing of three human clinical isolates of Staphylococcus caprae reveals virulence factors similar to those of S. epidermidis and S. capitis.</title>
        <authorList>
            <person name="Watanabe S."/>
            <person name="Cui L."/>
        </authorList>
    </citation>
    <scope>NUCLEOTIDE SEQUENCE [LARGE SCALE GENOMIC DNA]</scope>
    <source>
        <strain evidence="9 10">JMUB590</strain>
    </source>
</reference>
<dbReference type="PANTHER" id="PTHR32322">
    <property type="entry name" value="INNER MEMBRANE TRANSPORTER"/>
    <property type="match status" value="1"/>
</dbReference>
<keyword evidence="6 7" id="KW-0472">Membrane</keyword>
<keyword evidence="3" id="KW-1003">Cell membrane</keyword>
<evidence type="ECO:0000256" key="1">
    <source>
        <dbReference type="ARBA" id="ARBA00004651"/>
    </source>
</evidence>